<keyword evidence="14" id="KW-0325">Glycoprotein</keyword>
<evidence type="ECO:0000256" key="3">
    <source>
        <dbReference type="ARBA" id="ARBA00004239"/>
    </source>
</evidence>
<sequence>MALFAVLMVKNTNCGSGGLEDEQDVQFALFENHQVPVAYTKLATLPRGDHSLTLRIGLKNKRIEDSLDGLLEQMSNPQSSKFRSHLDEDELAQLSTPPEETIEIVRDWLSGHGFGTSQIQFSKHKDWIKLEGVSLKKAEAMLDTTYYIYRHDDGEHIIRTERYSLPKHLHEHIDLIQPTTMFGRLHKQRSMISGIAESPASSLKSLLDPSVPNTCSDPAYVTNDCLREFYKTEGYKVTSSSNMIGITGFIGESANFADAQTFLKAQRPAYVGMNFTVVSVKGGVNPQQLDDNQIATQLGVEGNMDSQVALGFTLPTKNIFYTTPGSPPFNPDTATPQNTNEPFLDWLEYILSRPAAQIPKVISTSYGDNEQTVPLSYARRVCSSFGQLSALGVSVIFSSGDNGVGQTGFCYKHDGSMAFLPTFPASCPYVTSVGATQNFSPEVAVSEDGPGGYASGGGFSNYFTTPSWQKDAVRRYLQQLGPRAYRGMYNQNGRGYPDVSAQGAKYVIAYQGNFITVGGTSASAPTFASIIALLNDYSLSLGGSPLGYLNPWLYQVGLNGLKDITHGSSSGCNTTGFFATNGWDPVTGLGTPDFKKLQKVVEPWSRATAAHSKQKAPKRHGNRQIKLHYLH</sequence>
<keyword evidence="11 15" id="KW-0106">Calcium</keyword>
<dbReference type="InterPro" id="IPR050819">
    <property type="entry name" value="Tripeptidyl-peptidase_I"/>
</dbReference>
<evidence type="ECO:0000256" key="12">
    <source>
        <dbReference type="ARBA" id="ARBA00023026"/>
    </source>
</evidence>
<feature type="domain" description="Peptidase S53" evidence="16">
    <location>
        <begin position="220"/>
        <end position="604"/>
    </location>
</feature>
<keyword evidence="5" id="KW-0964">Secreted</keyword>
<gene>
    <name evidence="17" type="ORF">O181_049058</name>
</gene>
<dbReference type="Pfam" id="PF09286">
    <property type="entry name" value="Pro-kuma_activ"/>
    <property type="match status" value="1"/>
</dbReference>
<evidence type="ECO:0000256" key="15">
    <source>
        <dbReference type="PROSITE-ProRule" id="PRU01032"/>
    </source>
</evidence>
<feature type="binding site" evidence="15">
    <location>
        <position position="564"/>
    </location>
    <ligand>
        <name>Ca(2+)</name>
        <dbReference type="ChEBI" id="CHEBI:29108"/>
    </ligand>
</feature>
<dbReference type="InterPro" id="IPR036852">
    <property type="entry name" value="Peptidase_S8/S53_dom_sf"/>
</dbReference>
<dbReference type="InterPro" id="IPR030400">
    <property type="entry name" value="Sedolisin_dom"/>
</dbReference>
<evidence type="ECO:0000256" key="11">
    <source>
        <dbReference type="ARBA" id="ARBA00022837"/>
    </source>
</evidence>
<dbReference type="GO" id="GO:0046872">
    <property type="term" value="F:metal ion binding"/>
    <property type="evidence" value="ECO:0007669"/>
    <property type="project" value="UniProtKB-UniRule"/>
</dbReference>
<evidence type="ECO:0000256" key="9">
    <source>
        <dbReference type="ARBA" id="ARBA00022801"/>
    </source>
</evidence>
<feature type="active site" description="Charge relay system" evidence="15">
    <location>
        <position position="301"/>
    </location>
</feature>
<keyword evidence="8" id="KW-0732">Signal</keyword>
<keyword evidence="13" id="KW-0865">Zymogen</keyword>
<evidence type="ECO:0000259" key="16">
    <source>
        <dbReference type="PROSITE" id="PS51695"/>
    </source>
</evidence>
<dbReference type="EC" id="3.4.14.10" evidence="4"/>
<evidence type="ECO:0000256" key="6">
    <source>
        <dbReference type="ARBA" id="ARBA00022670"/>
    </source>
</evidence>
<evidence type="ECO:0000313" key="17">
    <source>
        <dbReference type="EMBL" id="MBW0509343.1"/>
    </source>
</evidence>
<evidence type="ECO:0000256" key="4">
    <source>
        <dbReference type="ARBA" id="ARBA00012462"/>
    </source>
</evidence>
<dbReference type="PANTHER" id="PTHR14218">
    <property type="entry name" value="PROTEASE S8 TRIPEPTIDYL PEPTIDASE I CLN2"/>
    <property type="match status" value="1"/>
</dbReference>
<reference evidence="17" key="1">
    <citation type="submission" date="2021-03" db="EMBL/GenBank/DDBJ databases">
        <title>Draft genome sequence of rust myrtle Austropuccinia psidii MF-1, a brazilian biotype.</title>
        <authorList>
            <person name="Quecine M.C."/>
            <person name="Pachon D.M.R."/>
            <person name="Bonatelli M.L."/>
            <person name="Correr F.H."/>
            <person name="Franceschini L.M."/>
            <person name="Leite T.F."/>
            <person name="Margarido G.R.A."/>
            <person name="Almeida C.A."/>
            <person name="Ferrarezi J.A."/>
            <person name="Labate C.A."/>
        </authorList>
    </citation>
    <scope>NUCLEOTIDE SEQUENCE</scope>
    <source>
        <strain evidence="17">MF-1</strain>
    </source>
</reference>
<dbReference type="OrthoDB" id="409122at2759"/>
<feature type="binding site" evidence="15">
    <location>
        <position position="584"/>
    </location>
    <ligand>
        <name>Ca(2+)</name>
        <dbReference type="ChEBI" id="CHEBI:29108"/>
    </ligand>
</feature>
<dbReference type="EMBL" id="AVOT02020889">
    <property type="protein sequence ID" value="MBW0509343.1"/>
    <property type="molecule type" value="Genomic_DNA"/>
</dbReference>
<dbReference type="SUPFAM" id="SSF52743">
    <property type="entry name" value="Subtilisin-like"/>
    <property type="match status" value="1"/>
</dbReference>
<keyword evidence="9 15" id="KW-0378">Hydrolase</keyword>
<feature type="binding site" evidence="15">
    <location>
        <position position="582"/>
    </location>
    <ligand>
        <name>Ca(2+)</name>
        <dbReference type="ChEBI" id="CHEBI:29108"/>
    </ligand>
</feature>
<proteinExistence type="predicted"/>
<organism evidence="17 18">
    <name type="scientific">Austropuccinia psidii MF-1</name>
    <dbReference type="NCBI Taxonomy" id="1389203"/>
    <lineage>
        <taxon>Eukaryota</taxon>
        <taxon>Fungi</taxon>
        <taxon>Dikarya</taxon>
        <taxon>Basidiomycota</taxon>
        <taxon>Pucciniomycotina</taxon>
        <taxon>Pucciniomycetes</taxon>
        <taxon>Pucciniales</taxon>
        <taxon>Sphaerophragmiaceae</taxon>
        <taxon>Austropuccinia</taxon>
    </lineage>
</organism>
<comment type="caution">
    <text evidence="17">The sequence shown here is derived from an EMBL/GenBank/DDBJ whole genome shotgun (WGS) entry which is preliminary data.</text>
</comment>
<comment type="subcellular location">
    <subcellularLocation>
        <location evidence="3">Secreted</location>
        <location evidence="3">Extracellular space</location>
    </subcellularLocation>
</comment>
<evidence type="ECO:0000256" key="8">
    <source>
        <dbReference type="ARBA" id="ARBA00022729"/>
    </source>
</evidence>
<keyword evidence="10 15" id="KW-0720">Serine protease</keyword>
<dbReference type="GO" id="GO:0005576">
    <property type="term" value="C:extracellular region"/>
    <property type="evidence" value="ECO:0007669"/>
    <property type="project" value="UniProtKB-SubCell"/>
</dbReference>
<evidence type="ECO:0000256" key="5">
    <source>
        <dbReference type="ARBA" id="ARBA00022525"/>
    </source>
</evidence>
<dbReference type="FunFam" id="3.40.50.200:FF:000015">
    <property type="entry name" value="Tripeptidyl peptidase A"/>
    <property type="match status" value="1"/>
</dbReference>
<dbReference type="GO" id="GO:0008240">
    <property type="term" value="F:tripeptidyl-peptidase activity"/>
    <property type="evidence" value="ECO:0007669"/>
    <property type="project" value="UniProtKB-EC"/>
</dbReference>
<evidence type="ECO:0000256" key="10">
    <source>
        <dbReference type="ARBA" id="ARBA00022825"/>
    </source>
</evidence>
<dbReference type="PROSITE" id="PS51695">
    <property type="entry name" value="SEDOLISIN"/>
    <property type="match status" value="1"/>
</dbReference>
<evidence type="ECO:0000256" key="13">
    <source>
        <dbReference type="ARBA" id="ARBA00023145"/>
    </source>
</evidence>
<dbReference type="SMART" id="SM00944">
    <property type="entry name" value="Pro-kuma_activ"/>
    <property type="match status" value="1"/>
</dbReference>
<dbReference type="PANTHER" id="PTHR14218:SF15">
    <property type="entry name" value="TRIPEPTIDYL-PEPTIDASE 1"/>
    <property type="match status" value="1"/>
</dbReference>
<accession>A0A9Q3DWS4</accession>
<comment type="function">
    <text evidence="2">Secreted tripeptidyl-peptidase which degrades proteins at acidic pHs and is involved in virulence.</text>
</comment>
<evidence type="ECO:0000256" key="1">
    <source>
        <dbReference type="ARBA" id="ARBA00001910"/>
    </source>
</evidence>
<evidence type="ECO:0000256" key="14">
    <source>
        <dbReference type="ARBA" id="ARBA00023180"/>
    </source>
</evidence>
<comment type="cofactor">
    <cofactor evidence="15">
        <name>Ca(2+)</name>
        <dbReference type="ChEBI" id="CHEBI:29108"/>
    </cofactor>
    <text evidence="15">Binds 1 Ca(2+) ion per subunit.</text>
</comment>
<feature type="binding site" evidence="15">
    <location>
        <position position="563"/>
    </location>
    <ligand>
        <name>Ca(2+)</name>
        <dbReference type="ChEBI" id="CHEBI:29108"/>
    </ligand>
</feature>
<keyword evidence="7 15" id="KW-0479">Metal-binding</keyword>
<evidence type="ECO:0000313" key="18">
    <source>
        <dbReference type="Proteomes" id="UP000765509"/>
    </source>
</evidence>
<keyword evidence="12" id="KW-0843">Virulence</keyword>
<dbReference type="AlphaFoldDB" id="A0A9Q3DWS4"/>
<dbReference type="InterPro" id="IPR000209">
    <property type="entry name" value="Peptidase_S8/S53_dom"/>
</dbReference>
<comment type="catalytic activity">
    <reaction evidence="1">
        <text>Release of an N-terminal tripeptide from a polypeptide.</text>
        <dbReference type="EC" id="3.4.14.10"/>
    </reaction>
</comment>
<dbReference type="Pfam" id="PF00082">
    <property type="entry name" value="Peptidase_S8"/>
    <property type="match status" value="1"/>
</dbReference>
<dbReference type="CDD" id="cd04056">
    <property type="entry name" value="Peptidases_S53"/>
    <property type="match status" value="1"/>
</dbReference>
<evidence type="ECO:0000256" key="7">
    <source>
        <dbReference type="ARBA" id="ARBA00022723"/>
    </source>
</evidence>
<dbReference type="Gene3D" id="3.40.50.200">
    <property type="entry name" value="Peptidase S8/S53 domain"/>
    <property type="match status" value="1"/>
</dbReference>
<name>A0A9Q3DWS4_9BASI</name>
<dbReference type="GO" id="GO:0004252">
    <property type="term" value="F:serine-type endopeptidase activity"/>
    <property type="evidence" value="ECO:0007669"/>
    <property type="project" value="UniProtKB-UniRule"/>
</dbReference>
<keyword evidence="6 15" id="KW-0645">Protease</keyword>
<keyword evidence="18" id="KW-1185">Reference proteome</keyword>
<evidence type="ECO:0000256" key="2">
    <source>
        <dbReference type="ARBA" id="ARBA00002451"/>
    </source>
</evidence>
<dbReference type="GO" id="GO:0006508">
    <property type="term" value="P:proteolysis"/>
    <property type="evidence" value="ECO:0007669"/>
    <property type="project" value="UniProtKB-KW"/>
</dbReference>
<dbReference type="SUPFAM" id="SSF54897">
    <property type="entry name" value="Protease propeptides/inhibitors"/>
    <property type="match status" value="1"/>
</dbReference>
<dbReference type="CDD" id="cd11377">
    <property type="entry name" value="Pro-peptidase_S53"/>
    <property type="match status" value="1"/>
</dbReference>
<feature type="active site" description="Charge relay system" evidence="15">
    <location>
        <position position="521"/>
    </location>
</feature>
<feature type="active site" description="Charge relay system" evidence="15">
    <location>
        <position position="305"/>
    </location>
</feature>
<protein>
    <recommendedName>
        <fullName evidence="4">tripeptidyl-peptidase II</fullName>
        <ecNumber evidence="4">3.4.14.10</ecNumber>
    </recommendedName>
</protein>
<dbReference type="InterPro" id="IPR015366">
    <property type="entry name" value="S53_propep"/>
</dbReference>
<dbReference type="Proteomes" id="UP000765509">
    <property type="component" value="Unassembled WGS sequence"/>
</dbReference>